<protein>
    <recommendedName>
        <fullName evidence="1">Dynamin N-terminal domain-containing protein</fullName>
    </recommendedName>
</protein>
<dbReference type="InterPro" id="IPR051943">
    <property type="entry name" value="TRAFAC_Dynamin-like_GTPase"/>
</dbReference>
<dbReference type="Gene3D" id="3.40.50.300">
    <property type="entry name" value="P-loop containing nucleotide triphosphate hydrolases"/>
    <property type="match status" value="1"/>
</dbReference>
<evidence type="ECO:0000313" key="3">
    <source>
        <dbReference type="Proteomes" id="UP000178885"/>
    </source>
</evidence>
<proteinExistence type="predicted"/>
<comment type="caution">
    <text evidence="2">The sequence shown here is derived from an EMBL/GenBank/DDBJ whole genome shotgun (WGS) entry which is preliminary data.</text>
</comment>
<dbReference type="Pfam" id="PF00350">
    <property type="entry name" value="Dynamin_N"/>
    <property type="match status" value="1"/>
</dbReference>
<name>A0A1F6TUL1_9PROT</name>
<sequence length="656" mass="73208">MNEVLKHGRPRVAANAFARRLNEYTLWREGLIEIIGEYQSWVEAQGLASGEDDLRIYELVDALRSDKLTIALVAEFSRGKTELINAIFFADHKQRLLPSDAGRTTMCPTELRYDEKLPPSVTLLPIETRASAATLAELKRQPVLWTTLPLEVNEPRQMAEVFREIVKTKAVSARAAAELGLHHPQAAEPDATSANDGKVAIPVWRHAIVNYPHPLLKQGLVVIDTPGLNALGAEPELTLGLLPKAHGVVFVLAADTGVTQSDLAVWNNHVCAAGNGNREGCYVVLNKIDALWDELRDDGAVESTLARQIEETARTLGVSRHQVFPVSAQKGLLGKIKADAALLERSGLPELELRLAADAIAAKQRILRDRITREIGDLVESTRGMIEARRASVRSQLTELEALSGKSQDAIQGLLQRMRGEREAYDKTLASFQASREVIADQIKILLDYLSPEAFDALTARARREMNASRTTQGLRREMKHLFDGALDTMEKAGKQAQQIRGLVQAVYAKFHTEHGLAKLKPVNFSLLPCHSQLQRLYEEAEAFRNSPAMVMTEQHFVVRKFFMLLVVRTREIFVECHAGASNWSRAIMAPILAQVREHKLMMDQRLENLKQVHENLDNLSGRIHELAGARQNLENQLLVIQNMLRKIEQPLPLDA</sequence>
<dbReference type="EMBL" id="MFSU01000018">
    <property type="protein sequence ID" value="OGI48820.1"/>
    <property type="molecule type" value="Genomic_DNA"/>
</dbReference>
<evidence type="ECO:0000259" key="1">
    <source>
        <dbReference type="Pfam" id="PF00350"/>
    </source>
</evidence>
<dbReference type="STRING" id="1817760.A2151_04490"/>
<evidence type="ECO:0000313" key="2">
    <source>
        <dbReference type="EMBL" id="OGI48820.1"/>
    </source>
</evidence>
<dbReference type="InterPro" id="IPR045063">
    <property type="entry name" value="Dynamin_N"/>
</dbReference>
<reference evidence="2 3" key="1">
    <citation type="journal article" date="2016" name="Nat. Commun.">
        <title>Thousands of microbial genomes shed light on interconnected biogeochemical processes in an aquifer system.</title>
        <authorList>
            <person name="Anantharaman K."/>
            <person name="Brown C.T."/>
            <person name="Hug L.A."/>
            <person name="Sharon I."/>
            <person name="Castelle C.J."/>
            <person name="Probst A.J."/>
            <person name="Thomas B.C."/>
            <person name="Singh A."/>
            <person name="Wilkins M.J."/>
            <person name="Karaoz U."/>
            <person name="Brodie E.L."/>
            <person name="Williams K.H."/>
            <person name="Hubbard S.S."/>
            <person name="Banfield J.F."/>
        </authorList>
    </citation>
    <scope>NUCLEOTIDE SEQUENCE [LARGE SCALE GENOMIC DNA]</scope>
</reference>
<accession>A0A1F6TUL1</accession>
<dbReference type="PANTHER" id="PTHR43681">
    <property type="entry name" value="TRANSMEMBRANE GTPASE FZO"/>
    <property type="match status" value="1"/>
</dbReference>
<organism evidence="2 3">
    <name type="scientific">Candidatus Muproteobacteria bacterium RBG_16_65_34</name>
    <dbReference type="NCBI Taxonomy" id="1817760"/>
    <lineage>
        <taxon>Bacteria</taxon>
        <taxon>Pseudomonadati</taxon>
        <taxon>Pseudomonadota</taxon>
        <taxon>Candidatus Muproteobacteria</taxon>
    </lineage>
</organism>
<feature type="domain" description="Dynamin N-terminal" evidence="1">
    <location>
        <begin position="70"/>
        <end position="287"/>
    </location>
</feature>
<dbReference type="InterPro" id="IPR027417">
    <property type="entry name" value="P-loop_NTPase"/>
</dbReference>
<dbReference type="SUPFAM" id="SSF52540">
    <property type="entry name" value="P-loop containing nucleoside triphosphate hydrolases"/>
    <property type="match status" value="1"/>
</dbReference>
<dbReference type="Proteomes" id="UP000178885">
    <property type="component" value="Unassembled WGS sequence"/>
</dbReference>
<dbReference type="PANTHER" id="PTHR43681:SF1">
    <property type="entry name" value="SARCALUMENIN"/>
    <property type="match status" value="1"/>
</dbReference>
<dbReference type="AlphaFoldDB" id="A0A1F6TUL1"/>
<gene>
    <name evidence="2" type="ORF">A2151_04490</name>
</gene>